<reference evidence="1" key="1">
    <citation type="submission" date="2021-02" db="EMBL/GenBank/DDBJ databases">
        <authorList>
            <person name="Nowell W R."/>
        </authorList>
    </citation>
    <scope>NUCLEOTIDE SEQUENCE</scope>
</reference>
<dbReference type="AlphaFoldDB" id="A0A820RCS4"/>
<proteinExistence type="predicted"/>
<accession>A0A820RCS4</accession>
<feature type="non-terminal residue" evidence="1">
    <location>
        <position position="1"/>
    </location>
</feature>
<organism evidence="1 2">
    <name type="scientific">Rotaria magnacalcarata</name>
    <dbReference type="NCBI Taxonomy" id="392030"/>
    <lineage>
        <taxon>Eukaryota</taxon>
        <taxon>Metazoa</taxon>
        <taxon>Spiralia</taxon>
        <taxon>Gnathifera</taxon>
        <taxon>Rotifera</taxon>
        <taxon>Eurotatoria</taxon>
        <taxon>Bdelloidea</taxon>
        <taxon>Philodinida</taxon>
        <taxon>Philodinidae</taxon>
        <taxon>Rotaria</taxon>
    </lineage>
</organism>
<dbReference type="EMBL" id="CAJOBF010035821">
    <property type="protein sequence ID" value="CAF4433230.1"/>
    <property type="molecule type" value="Genomic_DNA"/>
</dbReference>
<evidence type="ECO:0000313" key="1">
    <source>
        <dbReference type="EMBL" id="CAF4433230.1"/>
    </source>
</evidence>
<sequence length="78" mass="8620">GSADMASIANSHSSIVTSVNRHNLGTVMPKIVYIGTYAWRVEDIIYGGFASMLSQQINSYYCLDIYFAWLAVLENSGH</sequence>
<dbReference type="Proteomes" id="UP000663842">
    <property type="component" value="Unassembled WGS sequence"/>
</dbReference>
<name>A0A820RCS4_9BILA</name>
<evidence type="ECO:0000313" key="2">
    <source>
        <dbReference type="Proteomes" id="UP000663842"/>
    </source>
</evidence>
<protein>
    <submittedName>
        <fullName evidence="1">Uncharacterized protein</fullName>
    </submittedName>
</protein>
<gene>
    <name evidence="1" type="ORF">UXM345_LOCUS39023</name>
</gene>
<comment type="caution">
    <text evidence="1">The sequence shown here is derived from an EMBL/GenBank/DDBJ whole genome shotgun (WGS) entry which is preliminary data.</text>
</comment>